<dbReference type="SMART" id="SM00267">
    <property type="entry name" value="GGDEF"/>
    <property type="match status" value="1"/>
</dbReference>
<comment type="caution">
    <text evidence="2">The sequence shown here is derived from an EMBL/GenBank/DDBJ whole genome shotgun (WGS) entry which is preliminary data.</text>
</comment>
<evidence type="ECO:0000313" key="3">
    <source>
        <dbReference type="Proteomes" id="UP000623967"/>
    </source>
</evidence>
<accession>A0ABS1TR50</accession>
<dbReference type="PANTHER" id="PTHR45138:SF9">
    <property type="entry name" value="DIGUANYLATE CYCLASE DGCM-RELATED"/>
    <property type="match status" value="1"/>
</dbReference>
<dbReference type="PROSITE" id="PS50887">
    <property type="entry name" value="GGDEF"/>
    <property type="match status" value="1"/>
</dbReference>
<sequence>MAYYDELTQTLNQRTFISRAEQIIAQCIKNQEHLSFILFDIDHFKNFNDTYGHDTGDRILQDLTQRIRQFLGSTNLIGRYGGDEFALLLYGMDKNETEKYLEQIMGLVAEADIPGVSEKYTISMGVINLIPNKHTELDSLYAFSDKALYQAKHNQRNCICFGEIMVEQ</sequence>
<dbReference type="InterPro" id="IPR029787">
    <property type="entry name" value="Nucleotide_cyclase"/>
</dbReference>
<dbReference type="PANTHER" id="PTHR45138">
    <property type="entry name" value="REGULATORY COMPONENTS OF SENSORY TRANSDUCTION SYSTEM"/>
    <property type="match status" value="1"/>
</dbReference>
<gene>
    <name evidence="2" type="ORF">JK635_16280</name>
</gene>
<evidence type="ECO:0000259" key="1">
    <source>
        <dbReference type="PROSITE" id="PS50887"/>
    </source>
</evidence>
<dbReference type="Pfam" id="PF00990">
    <property type="entry name" value="GGDEF"/>
    <property type="match status" value="1"/>
</dbReference>
<dbReference type="NCBIfam" id="TIGR00254">
    <property type="entry name" value="GGDEF"/>
    <property type="match status" value="1"/>
</dbReference>
<reference evidence="2 3" key="1">
    <citation type="submission" date="2021-01" db="EMBL/GenBank/DDBJ databases">
        <title>Genome public.</title>
        <authorList>
            <person name="Liu C."/>
            <person name="Sun Q."/>
        </authorList>
    </citation>
    <scope>NUCLEOTIDE SEQUENCE [LARGE SCALE GENOMIC DNA]</scope>
    <source>
        <strain evidence="2 3">YIM B02564</strain>
    </source>
</reference>
<keyword evidence="3" id="KW-1185">Reference proteome</keyword>
<organism evidence="2 3">
    <name type="scientific">Neobacillus paridis</name>
    <dbReference type="NCBI Taxonomy" id="2803862"/>
    <lineage>
        <taxon>Bacteria</taxon>
        <taxon>Bacillati</taxon>
        <taxon>Bacillota</taxon>
        <taxon>Bacilli</taxon>
        <taxon>Bacillales</taxon>
        <taxon>Bacillaceae</taxon>
        <taxon>Neobacillus</taxon>
    </lineage>
</organism>
<proteinExistence type="predicted"/>
<protein>
    <submittedName>
        <fullName evidence="2">GGDEF domain-containing protein</fullName>
    </submittedName>
</protein>
<dbReference type="InterPro" id="IPR043128">
    <property type="entry name" value="Rev_trsase/Diguanyl_cyclase"/>
</dbReference>
<feature type="domain" description="GGDEF" evidence="1">
    <location>
        <begin position="32"/>
        <end position="164"/>
    </location>
</feature>
<dbReference type="Proteomes" id="UP000623967">
    <property type="component" value="Unassembled WGS sequence"/>
</dbReference>
<dbReference type="CDD" id="cd01949">
    <property type="entry name" value="GGDEF"/>
    <property type="match status" value="1"/>
</dbReference>
<dbReference type="InterPro" id="IPR000160">
    <property type="entry name" value="GGDEF_dom"/>
</dbReference>
<dbReference type="Gene3D" id="3.30.70.270">
    <property type="match status" value="1"/>
</dbReference>
<dbReference type="RefSeq" id="WP_202655001.1">
    <property type="nucleotide sequence ID" value="NZ_JAESWB010000233.1"/>
</dbReference>
<dbReference type="InterPro" id="IPR050469">
    <property type="entry name" value="Diguanylate_Cyclase"/>
</dbReference>
<name>A0ABS1TR50_9BACI</name>
<evidence type="ECO:0000313" key="2">
    <source>
        <dbReference type="EMBL" id="MBL4953742.1"/>
    </source>
</evidence>
<dbReference type="SUPFAM" id="SSF55073">
    <property type="entry name" value="Nucleotide cyclase"/>
    <property type="match status" value="1"/>
</dbReference>
<dbReference type="EMBL" id="JAESWB010000233">
    <property type="protein sequence ID" value="MBL4953742.1"/>
    <property type="molecule type" value="Genomic_DNA"/>
</dbReference>